<proteinExistence type="predicted"/>
<evidence type="ECO:0000256" key="1">
    <source>
        <dbReference type="SAM" id="MobiDB-lite"/>
    </source>
</evidence>
<evidence type="ECO:0000313" key="2">
    <source>
        <dbReference type="EMBL" id="KAF2883803.1"/>
    </source>
</evidence>
<protein>
    <submittedName>
        <fullName evidence="2">Uncharacterized protein</fullName>
    </submittedName>
</protein>
<sequence>MKEDKTKFENLCKTVKHILTKRWRRSWCPTGWSTRYAASSLSTVRKDGQYGENHEGLGLERLLDNGLHGDQEVPGDQLRPPDNGEPETDDRRRQTRHVCE</sequence>
<gene>
    <name evidence="2" type="ORF">ILUMI_22389</name>
</gene>
<evidence type="ECO:0000313" key="3">
    <source>
        <dbReference type="Proteomes" id="UP000801492"/>
    </source>
</evidence>
<accession>A0A8K0CFY4</accession>
<reference evidence="2" key="1">
    <citation type="submission" date="2019-08" db="EMBL/GenBank/DDBJ databases">
        <title>The genome of the North American firefly Photinus pyralis.</title>
        <authorList>
            <consortium name="Photinus pyralis genome working group"/>
            <person name="Fallon T.R."/>
            <person name="Sander Lower S.E."/>
            <person name="Weng J.-K."/>
        </authorList>
    </citation>
    <scope>NUCLEOTIDE SEQUENCE</scope>
    <source>
        <strain evidence="2">TRF0915ILg1</strain>
        <tissue evidence="2">Whole body</tissue>
    </source>
</reference>
<dbReference type="Proteomes" id="UP000801492">
    <property type="component" value="Unassembled WGS sequence"/>
</dbReference>
<feature type="compositionally biased region" description="Basic and acidic residues" evidence="1">
    <location>
        <begin position="45"/>
        <end position="71"/>
    </location>
</feature>
<organism evidence="2 3">
    <name type="scientific">Ignelater luminosus</name>
    <name type="common">Cucubano</name>
    <name type="synonym">Pyrophorus luminosus</name>
    <dbReference type="NCBI Taxonomy" id="2038154"/>
    <lineage>
        <taxon>Eukaryota</taxon>
        <taxon>Metazoa</taxon>
        <taxon>Ecdysozoa</taxon>
        <taxon>Arthropoda</taxon>
        <taxon>Hexapoda</taxon>
        <taxon>Insecta</taxon>
        <taxon>Pterygota</taxon>
        <taxon>Neoptera</taxon>
        <taxon>Endopterygota</taxon>
        <taxon>Coleoptera</taxon>
        <taxon>Polyphaga</taxon>
        <taxon>Elateriformia</taxon>
        <taxon>Elateroidea</taxon>
        <taxon>Elateridae</taxon>
        <taxon>Agrypninae</taxon>
        <taxon>Pyrophorini</taxon>
        <taxon>Ignelater</taxon>
    </lineage>
</organism>
<keyword evidence="3" id="KW-1185">Reference proteome</keyword>
<comment type="caution">
    <text evidence="2">The sequence shown here is derived from an EMBL/GenBank/DDBJ whole genome shotgun (WGS) entry which is preliminary data.</text>
</comment>
<feature type="region of interest" description="Disordered" evidence="1">
    <location>
        <begin position="45"/>
        <end position="100"/>
    </location>
</feature>
<dbReference type="AlphaFoldDB" id="A0A8K0CFY4"/>
<dbReference type="EMBL" id="VTPC01090290">
    <property type="protein sequence ID" value="KAF2883803.1"/>
    <property type="molecule type" value="Genomic_DNA"/>
</dbReference>
<name>A0A8K0CFY4_IGNLU</name>
<feature type="compositionally biased region" description="Basic and acidic residues" evidence="1">
    <location>
        <begin position="89"/>
        <end position="100"/>
    </location>
</feature>